<dbReference type="InterPro" id="IPR020667">
    <property type="entry name" value="DNA_mismatch_repair_MutL"/>
</dbReference>
<dbReference type="CDD" id="cd00782">
    <property type="entry name" value="MutL_Trans"/>
    <property type="match status" value="1"/>
</dbReference>
<name>A0A136WF53_9FIRM</name>
<dbReference type="Gene3D" id="3.30.1540.20">
    <property type="entry name" value="MutL, C-terminal domain, dimerisation subdomain"/>
    <property type="match status" value="1"/>
</dbReference>
<evidence type="ECO:0000313" key="7">
    <source>
        <dbReference type="EMBL" id="KXL53178.1"/>
    </source>
</evidence>
<dbReference type="PANTHER" id="PTHR10073:SF12">
    <property type="entry name" value="DNA MISMATCH REPAIR PROTEIN MLH1"/>
    <property type="match status" value="1"/>
</dbReference>
<dbReference type="GO" id="GO:0016887">
    <property type="term" value="F:ATP hydrolysis activity"/>
    <property type="evidence" value="ECO:0007669"/>
    <property type="project" value="InterPro"/>
</dbReference>
<dbReference type="Pfam" id="PF01119">
    <property type="entry name" value="DNA_mis_repair"/>
    <property type="match status" value="1"/>
</dbReference>
<evidence type="ECO:0000256" key="3">
    <source>
        <dbReference type="ARBA" id="ARBA00023204"/>
    </source>
</evidence>
<sequence length="645" mass="72682">MQTIKILDTKTINKIAAGEVVEGPKSVVKELVENSIDAGATSVTVEIKEGGISYIRIMDNGSGIPKEQVKTAFLRHATSKMSEIEDLEHIFTLGFRGEALASISAVSQVEIVTKTRNEETGTFLEISGGEIKNIQDTSCMEGTTIIVKNLFYNVPARRKFLKKPATESGFVSDLMNKMALGHPEVSFRYINNDTTMLHTAGNGDLKASVFYVYGKEAANSMLPLCYKKEEYGLTGLIGKPELSRGNRSYENLFINGRFIKNKVVATAVEDAYKTRLLIGKFPVFVLSLEVPPSQVDVNVHPAKLEVRFKNDDEIYDFFYDAVIKTMEQQILIPQVGWDKKPTEKSIEKSFVAEQQKIEDIPTYKNVSYPVWEAANTTCGIGKTVDQLLKRQPTMENQVHQAPEAFLIEPGVIGEKTKSIQTEQNQVLTGNASRFSEGFHEKIEAEVPKVEPFFKQYKIIGQLFQTYWMIEQDDCLYLIDQHAAHERILFEELMNRFQGESVVSQKLLVPQMLNLSATEIEILKENISLLEDFGFEFELFASNQYALKAVPYLLKEPGGAGFFTEILDSLSEQKIRSVYDMKLLAVATMACKAAVKGHDRLSFQEAEAMIGRLLKLENPFTCPHGRPTIIEMTKYELEKKFKRIQN</sequence>
<dbReference type="InterPro" id="IPR036890">
    <property type="entry name" value="HATPase_C_sf"/>
</dbReference>
<dbReference type="InterPro" id="IPR042120">
    <property type="entry name" value="MutL_C_dimsub"/>
</dbReference>
<dbReference type="NCBIfam" id="TIGR00585">
    <property type="entry name" value="mutl"/>
    <property type="match status" value="1"/>
</dbReference>
<dbReference type="PATRIC" id="fig|36847.3.peg.1334"/>
<dbReference type="FunFam" id="3.30.565.10:FF:000003">
    <property type="entry name" value="DNA mismatch repair endonuclease MutL"/>
    <property type="match status" value="1"/>
</dbReference>
<dbReference type="STRING" id="36847.CLNEO_11490"/>
<evidence type="ECO:0000256" key="2">
    <source>
        <dbReference type="ARBA" id="ARBA00022763"/>
    </source>
</evidence>
<dbReference type="PANTHER" id="PTHR10073">
    <property type="entry name" value="DNA MISMATCH REPAIR PROTEIN MLH, PMS, MUTL"/>
    <property type="match status" value="1"/>
</dbReference>
<dbReference type="SMART" id="SM00853">
    <property type="entry name" value="MutL_C"/>
    <property type="match status" value="1"/>
</dbReference>
<proteinExistence type="inferred from homology"/>
<organism evidence="7 8">
    <name type="scientific">Anaerotignum neopropionicum</name>
    <dbReference type="NCBI Taxonomy" id="36847"/>
    <lineage>
        <taxon>Bacteria</taxon>
        <taxon>Bacillati</taxon>
        <taxon>Bacillota</taxon>
        <taxon>Clostridia</taxon>
        <taxon>Lachnospirales</taxon>
        <taxon>Anaerotignaceae</taxon>
        <taxon>Anaerotignum</taxon>
    </lineage>
</organism>
<dbReference type="InterPro" id="IPR020568">
    <property type="entry name" value="Ribosomal_Su5_D2-typ_SF"/>
</dbReference>
<evidence type="ECO:0000313" key="8">
    <source>
        <dbReference type="Proteomes" id="UP000070539"/>
    </source>
</evidence>
<dbReference type="HAMAP" id="MF_00149">
    <property type="entry name" value="DNA_mis_repair"/>
    <property type="match status" value="1"/>
</dbReference>
<dbReference type="GO" id="GO:0032300">
    <property type="term" value="C:mismatch repair complex"/>
    <property type="evidence" value="ECO:0007669"/>
    <property type="project" value="InterPro"/>
</dbReference>
<dbReference type="InterPro" id="IPR014762">
    <property type="entry name" value="DNA_mismatch_repair_CS"/>
</dbReference>
<dbReference type="CDD" id="cd16926">
    <property type="entry name" value="HATPase_MutL-MLH-PMS-like"/>
    <property type="match status" value="1"/>
</dbReference>
<keyword evidence="8" id="KW-1185">Reference proteome</keyword>
<evidence type="ECO:0000259" key="5">
    <source>
        <dbReference type="SMART" id="SM00853"/>
    </source>
</evidence>
<evidence type="ECO:0000259" key="6">
    <source>
        <dbReference type="SMART" id="SM01340"/>
    </source>
</evidence>
<evidence type="ECO:0000256" key="1">
    <source>
        <dbReference type="ARBA" id="ARBA00006082"/>
    </source>
</evidence>
<dbReference type="Pfam" id="PF08676">
    <property type="entry name" value="MutL_C"/>
    <property type="match status" value="1"/>
</dbReference>
<keyword evidence="2 4" id="KW-0227">DNA damage</keyword>
<protein>
    <recommendedName>
        <fullName evidence="4">DNA mismatch repair protein MutL</fullName>
    </recommendedName>
</protein>
<keyword evidence="3 4" id="KW-0234">DNA repair</keyword>
<dbReference type="SMART" id="SM01340">
    <property type="entry name" value="DNA_mis_repair"/>
    <property type="match status" value="1"/>
</dbReference>
<dbReference type="Proteomes" id="UP000070539">
    <property type="component" value="Unassembled WGS sequence"/>
</dbReference>
<dbReference type="Pfam" id="PF13589">
    <property type="entry name" value="HATPase_c_3"/>
    <property type="match status" value="1"/>
</dbReference>
<dbReference type="InterPro" id="IPR038973">
    <property type="entry name" value="MutL/Mlh/Pms-like"/>
</dbReference>
<evidence type="ECO:0000256" key="4">
    <source>
        <dbReference type="HAMAP-Rule" id="MF_00149"/>
    </source>
</evidence>
<dbReference type="GO" id="GO:0140664">
    <property type="term" value="F:ATP-dependent DNA damage sensor activity"/>
    <property type="evidence" value="ECO:0007669"/>
    <property type="project" value="InterPro"/>
</dbReference>
<dbReference type="InterPro" id="IPR002099">
    <property type="entry name" value="MutL/Mlh/PMS"/>
</dbReference>
<dbReference type="GO" id="GO:0006298">
    <property type="term" value="P:mismatch repair"/>
    <property type="evidence" value="ECO:0007669"/>
    <property type="project" value="UniProtKB-UniRule"/>
</dbReference>
<dbReference type="Gene3D" id="3.30.565.10">
    <property type="entry name" value="Histidine kinase-like ATPase, C-terminal domain"/>
    <property type="match status" value="1"/>
</dbReference>
<dbReference type="SUPFAM" id="SSF55874">
    <property type="entry name" value="ATPase domain of HSP90 chaperone/DNA topoisomerase II/histidine kinase"/>
    <property type="match status" value="1"/>
</dbReference>
<dbReference type="GO" id="GO:0005524">
    <property type="term" value="F:ATP binding"/>
    <property type="evidence" value="ECO:0007669"/>
    <property type="project" value="InterPro"/>
</dbReference>
<accession>A0A136WF53</accession>
<comment type="similarity">
    <text evidence="1 4">Belongs to the DNA mismatch repair MutL/HexB family.</text>
</comment>
<dbReference type="InterPro" id="IPR042121">
    <property type="entry name" value="MutL_C_regsub"/>
</dbReference>
<dbReference type="InterPro" id="IPR014790">
    <property type="entry name" value="MutL_C"/>
</dbReference>
<gene>
    <name evidence="4 7" type="primary">mutL</name>
    <name evidence="7" type="ORF">CLNEO_11490</name>
</gene>
<dbReference type="Gene3D" id="3.30.1370.100">
    <property type="entry name" value="MutL, C-terminal domain, regulatory subdomain"/>
    <property type="match status" value="1"/>
</dbReference>
<dbReference type="RefSeq" id="WP_066085871.1">
    <property type="nucleotide sequence ID" value="NZ_LRVM01000003.1"/>
</dbReference>
<dbReference type="AlphaFoldDB" id="A0A136WF53"/>
<feature type="domain" description="DNA mismatch repair protein S5" evidence="6">
    <location>
        <begin position="209"/>
        <end position="327"/>
    </location>
</feature>
<dbReference type="InterPro" id="IPR014721">
    <property type="entry name" value="Ribsml_uS5_D2-typ_fold_subgr"/>
</dbReference>
<feature type="domain" description="MutL C-terminal dimerisation" evidence="5">
    <location>
        <begin position="458"/>
        <end position="600"/>
    </location>
</feature>
<reference evidence="7 8" key="1">
    <citation type="submission" date="2016-01" db="EMBL/GenBank/DDBJ databases">
        <title>Genome sequence of Clostridium neopropionicum X4, DSM-3847.</title>
        <authorList>
            <person name="Poehlein A."/>
            <person name="Beck M.H."/>
            <person name="Bengelsdorf F.R."/>
            <person name="Daniel R."/>
            <person name="Duerre P."/>
        </authorList>
    </citation>
    <scope>NUCLEOTIDE SEQUENCE [LARGE SCALE GENOMIC DNA]</scope>
    <source>
        <strain evidence="7 8">DSM-3847</strain>
    </source>
</reference>
<dbReference type="GO" id="GO:0030983">
    <property type="term" value="F:mismatched DNA binding"/>
    <property type="evidence" value="ECO:0007669"/>
    <property type="project" value="InterPro"/>
</dbReference>
<dbReference type="OrthoDB" id="9763467at2"/>
<dbReference type="InterPro" id="IPR013507">
    <property type="entry name" value="DNA_mismatch_S5_2-like"/>
</dbReference>
<dbReference type="PROSITE" id="PS00058">
    <property type="entry name" value="DNA_MISMATCH_REPAIR_1"/>
    <property type="match status" value="1"/>
</dbReference>
<dbReference type="Gene3D" id="3.30.230.10">
    <property type="match status" value="1"/>
</dbReference>
<dbReference type="SUPFAM" id="SSF54211">
    <property type="entry name" value="Ribosomal protein S5 domain 2-like"/>
    <property type="match status" value="1"/>
</dbReference>
<comment type="caution">
    <text evidence="7">The sequence shown here is derived from an EMBL/GenBank/DDBJ whole genome shotgun (WGS) entry which is preliminary data.</text>
</comment>
<dbReference type="EMBL" id="LRVM01000003">
    <property type="protein sequence ID" value="KXL53178.1"/>
    <property type="molecule type" value="Genomic_DNA"/>
</dbReference>
<dbReference type="InterPro" id="IPR037198">
    <property type="entry name" value="MutL_C_sf"/>
</dbReference>
<comment type="function">
    <text evidence="4">This protein is involved in the repair of mismatches in DNA. It is required for dam-dependent methyl-directed DNA mismatch repair. May act as a 'molecular matchmaker', a protein that promotes the formation of a stable complex between two or more DNA-binding proteins in an ATP-dependent manner without itself being part of a final effector complex.</text>
</comment>
<dbReference type="SUPFAM" id="SSF118116">
    <property type="entry name" value="DNA mismatch repair protein MutL"/>
    <property type="match status" value="1"/>
</dbReference>